<evidence type="ECO:0000256" key="2">
    <source>
        <dbReference type="ARBA" id="ARBA00023015"/>
    </source>
</evidence>
<name>A0AAD3SAQ6_NEPGR</name>
<sequence length="315" mass="35055">MISSDTGYCDFVLMADKRLPPGYRFRPTDEELVMFYLKRKVNGKSVPPETISELNVYKFAPWDLPNFTCLRSKDLIWYFFCPSERKYASGNRANRATELGYWKATGNDKCVSHKQRTVGKRKTLVFHIGKSPKGDRTDWVMHEYRLSDKNLAENVVSWDAYTLCKVFEKSGSGPKNGEEYGAPFIEEEWDDADANNELSSVQMVGGVAVSGGGVPTTSEVFSANPQFAAAVAPPPPAPPLSSSTFEVVSEAVTSMGEVNNPIIDDDNDELLEQLLSMFDDEGVNLEALPQAEQQNGGSDIFDGLEDFLELRDLED</sequence>
<dbReference type="FunFam" id="2.170.150.80:FF:000002">
    <property type="entry name" value="Nac domain-containing protein 86"/>
    <property type="match status" value="1"/>
</dbReference>
<evidence type="ECO:0000313" key="7">
    <source>
        <dbReference type="EMBL" id="GMH07698.1"/>
    </source>
</evidence>
<evidence type="ECO:0000259" key="6">
    <source>
        <dbReference type="PROSITE" id="PS51005"/>
    </source>
</evidence>
<dbReference type="Proteomes" id="UP001279734">
    <property type="component" value="Unassembled WGS sequence"/>
</dbReference>
<keyword evidence="8" id="KW-1185">Reference proteome</keyword>
<keyword evidence="4" id="KW-0804">Transcription</keyword>
<dbReference type="PROSITE" id="PS51005">
    <property type="entry name" value="NAC"/>
    <property type="match status" value="1"/>
</dbReference>
<dbReference type="GO" id="GO:0006355">
    <property type="term" value="P:regulation of DNA-templated transcription"/>
    <property type="evidence" value="ECO:0007669"/>
    <property type="project" value="InterPro"/>
</dbReference>
<comment type="subcellular location">
    <subcellularLocation>
        <location evidence="1">Nucleus</location>
    </subcellularLocation>
</comment>
<dbReference type="InterPro" id="IPR003441">
    <property type="entry name" value="NAC-dom"/>
</dbReference>
<reference evidence="7" key="1">
    <citation type="submission" date="2023-05" db="EMBL/GenBank/DDBJ databases">
        <title>Nepenthes gracilis genome sequencing.</title>
        <authorList>
            <person name="Fukushima K."/>
        </authorList>
    </citation>
    <scope>NUCLEOTIDE SEQUENCE</scope>
    <source>
        <strain evidence="7">SING2019-196</strain>
    </source>
</reference>
<dbReference type="InterPro" id="IPR036093">
    <property type="entry name" value="NAC_dom_sf"/>
</dbReference>
<comment type="caution">
    <text evidence="7">The sequence shown here is derived from an EMBL/GenBank/DDBJ whole genome shotgun (WGS) entry which is preliminary data.</text>
</comment>
<evidence type="ECO:0000256" key="3">
    <source>
        <dbReference type="ARBA" id="ARBA00023125"/>
    </source>
</evidence>
<dbReference type="SUPFAM" id="SSF101941">
    <property type="entry name" value="NAC domain"/>
    <property type="match status" value="1"/>
</dbReference>
<gene>
    <name evidence="7" type="ORF">Nepgr_009538</name>
</gene>
<dbReference type="EMBL" id="BSYO01000007">
    <property type="protein sequence ID" value="GMH07698.1"/>
    <property type="molecule type" value="Genomic_DNA"/>
</dbReference>
<dbReference type="AlphaFoldDB" id="A0AAD3SAQ6"/>
<dbReference type="PANTHER" id="PTHR31744">
    <property type="entry name" value="PROTEIN CUP-SHAPED COTYLEDON 2-RELATED"/>
    <property type="match status" value="1"/>
</dbReference>
<evidence type="ECO:0000256" key="1">
    <source>
        <dbReference type="ARBA" id="ARBA00004123"/>
    </source>
</evidence>
<dbReference type="Pfam" id="PF02365">
    <property type="entry name" value="NAM"/>
    <property type="match status" value="1"/>
</dbReference>
<dbReference type="PANTHER" id="PTHR31744:SF210">
    <property type="entry name" value="NAC DOMAIN-CONTAINING PROTEIN 86-LIKE"/>
    <property type="match status" value="1"/>
</dbReference>
<feature type="domain" description="NAC" evidence="6">
    <location>
        <begin position="19"/>
        <end position="169"/>
    </location>
</feature>
<dbReference type="GO" id="GO:0003677">
    <property type="term" value="F:DNA binding"/>
    <property type="evidence" value="ECO:0007669"/>
    <property type="project" value="UniProtKB-KW"/>
</dbReference>
<evidence type="ECO:0000256" key="5">
    <source>
        <dbReference type="ARBA" id="ARBA00023242"/>
    </source>
</evidence>
<dbReference type="Gene3D" id="2.170.150.80">
    <property type="entry name" value="NAC domain"/>
    <property type="match status" value="1"/>
</dbReference>
<protein>
    <recommendedName>
        <fullName evidence="6">NAC domain-containing protein</fullName>
    </recommendedName>
</protein>
<accession>A0AAD3SAQ6</accession>
<proteinExistence type="predicted"/>
<keyword evidence="5" id="KW-0539">Nucleus</keyword>
<keyword evidence="3" id="KW-0238">DNA-binding</keyword>
<organism evidence="7 8">
    <name type="scientific">Nepenthes gracilis</name>
    <name type="common">Slender pitcher plant</name>
    <dbReference type="NCBI Taxonomy" id="150966"/>
    <lineage>
        <taxon>Eukaryota</taxon>
        <taxon>Viridiplantae</taxon>
        <taxon>Streptophyta</taxon>
        <taxon>Embryophyta</taxon>
        <taxon>Tracheophyta</taxon>
        <taxon>Spermatophyta</taxon>
        <taxon>Magnoliopsida</taxon>
        <taxon>eudicotyledons</taxon>
        <taxon>Gunneridae</taxon>
        <taxon>Pentapetalae</taxon>
        <taxon>Caryophyllales</taxon>
        <taxon>Nepenthaceae</taxon>
        <taxon>Nepenthes</taxon>
    </lineage>
</organism>
<evidence type="ECO:0000256" key="4">
    <source>
        <dbReference type="ARBA" id="ARBA00023163"/>
    </source>
</evidence>
<dbReference type="GO" id="GO:0005634">
    <property type="term" value="C:nucleus"/>
    <property type="evidence" value="ECO:0007669"/>
    <property type="project" value="UniProtKB-SubCell"/>
</dbReference>
<keyword evidence="2" id="KW-0805">Transcription regulation</keyword>
<evidence type="ECO:0000313" key="8">
    <source>
        <dbReference type="Proteomes" id="UP001279734"/>
    </source>
</evidence>